<comment type="caution">
    <text evidence="2">The sequence shown here is derived from an EMBL/GenBank/DDBJ whole genome shotgun (WGS) entry which is preliminary data.</text>
</comment>
<accession>A0A9J6GD59</accession>
<dbReference type="Proteomes" id="UP000821853">
    <property type="component" value="Chromosome 4"/>
</dbReference>
<proteinExistence type="predicted"/>
<dbReference type="InterPro" id="IPR000873">
    <property type="entry name" value="AMP-dep_synth/lig_dom"/>
</dbReference>
<keyword evidence="3" id="KW-1185">Reference proteome</keyword>
<reference evidence="2 3" key="1">
    <citation type="journal article" date="2020" name="Cell">
        <title>Large-Scale Comparative Analyses of Tick Genomes Elucidate Their Genetic Diversity and Vector Capacities.</title>
        <authorList>
            <consortium name="Tick Genome and Microbiome Consortium (TIGMIC)"/>
            <person name="Jia N."/>
            <person name="Wang J."/>
            <person name="Shi W."/>
            <person name="Du L."/>
            <person name="Sun Y."/>
            <person name="Zhan W."/>
            <person name="Jiang J.F."/>
            <person name="Wang Q."/>
            <person name="Zhang B."/>
            <person name="Ji P."/>
            <person name="Bell-Sakyi L."/>
            <person name="Cui X.M."/>
            <person name="Yuan T.T."/>
            <person name="Jiang B.G."/>
            <person name="Yang W.F."/>
            <person name="Lam T.T."/>
            <person name="Chang Q.C."/>
            <person name="Ding S.J."/>
            <person name="Wang X.J."/>
            <person name="Zhu J.G."/>
            <person name="Ruan X.D."/>
            <person name="Zhao L."/>
            <person name="Wei J.T."/>
            <person name="Ye R.Z."/>
            <person name="Que T.C."/>
            <person name="Du C.H."/>
            <person name="Zhou Y.H."/>
            <person name="Cheng J.X."/>
            <person name="Dai P.F."/>
            <person name="Guo W.B."/>
            <person name="Han X.H."/>
            <person name="Huang E.J."/>
            <person name="Li L.F."/>
            <person name="Wei W."/>
            <person name="Gao Y.C."/>
            <person name="Liu J.Z."/>
            <person name="Shao H.Z."/>
            <person name="Wang X."/>
            <person name="Wang C.C."/>
            <person name="Yang T.C."/>
            <person name="Huo Q.B."/>
            <person name="Li W."/>
            <person name="Chen H.Y."/>
            <person name="Chen S.E."/>
            <person name="Zhou L.G."/>
            <person name="Ni X.B."/>
            <person name="Tian J.H."/>
            <person name="Sheng Y."/>
            <person name="Liu T."/>
            <person name="Pan Y.S."/>
            <person name="Xia L.Y."/>
            <person name="Li J."/>
            <person name="Zhao F."/>
            <person name="Cao W.C."/>
        </authorList>
    </citation>
    <scope>NUCLEOTIDE SEQUENCE [LARGE SCALE GENOMIC DNA]</scope>
    <source>
        <strain evidence="2">HaeL-2018</strain>
    </source>
</reference>
<evidence type="ECO:0000313" key="2">
    <source>
        <dbReference type="EMBL" id="KAH9372761.1"/>
    </source>
</evidence>
<dbReference type="EMBL" id="JABSTR010000006">
    <property type="protein sequence ID" value="KAH9372761.1"/>
    <property type="molecule type" value="Genomic_DNA"/>
</dbReference>
<feature type="domain" description="AMP-dependent synthetase/ligase" evidence="1">
    <location>
        <begin position="22"/>
        <end position="60"/>
    </location>
</feature>
<dbReference type="Pfam" id="PF00501">
    <property type="entry name" value="AMP-binding"/>
    <property type="match status" value="1"/>
</dbReference>
<dbReference type="Gene3D" id="3.40.50.980">
    <property type="match status" value="1"/>
</dbReference>
<organism evidence="2 3">
    <name type="scientific">Haemaphysalis longicornis</name>
    <name type="common">Bush tick</name>
    <dbReference type="NCBI Taxonomy" id="44386"/>
    <lineage>
        <taxon>Eukaryota</taxon>
        <taxon>Metazoa</taxon>
        <taxon>Ecdysozoa</taxon>
        <taxon>Arthropoda</taxon>
        <taxon>Chelicerata</taxon>
        <taxon>Arachnida</taxon>
        <taxon>Acari</taxon>
        <taxon>Parasitiformes</taxon>
        <taxon>Ixodida</taxon>
        <taxon>Ixodoidea</taxon>
        <taxon>Ixodidae</taxon>
        <taxon>Haemaphysalinae</taxon>
        <taxon>Haemaphysalis</taxon>
    </lineage>
</organism>
<gene>
    <name evidence="2" type="ORF">HPB48_020060</name>
</gene>
<dbReference type="PROSITE" id="PS00455">
    <property type="entry name" value="AMP_BINDING"/>
    <property type="match status" value="1"/>
</dbReference>
<evidence type="ECO:0000313" key="3">
    <source>
        <dbReference type="Proteomes" id="UP000821853"/>
    </source>
</evidence>
<dbReference type="VEuPathDB" id="VectorBase:HLOH_050175"/>
<dbReference type="InterPro" id="IPR020845">
    <property type="entry name" value="AMP-binding_CS"/>
</dbReference>
<evidence type="ECO:0000259" key="1">
    <source>
        <dbReference type="Pfam" id="PF00501"/>
    </source>
</evidence>
<name>A0A9J6GD59_HAELO</name>
<protein>
    <recommendedName>
        <fullName evidence="1">AMP-dependent synthetase/ligase domain-containing protein</fullName>
    </recommendedName>
</protein>
<sequence>MGPDVGFVSAADFATLDETEFQECTVVDPKNTLMAVTYTSGSTGLPKGAEISHYNFVACFYMTR</sequence>
<dbReference type="SUPFAM" id="SSF56801">
    <property type="entry name" value="Acetyl-CoA synthetase-like"/>
    <property type="match status" value="1"/>
</dbReference>
<dbReference type="AlphaFoldDB" id="A0A9J6GD59"/>
<dbReference type="OrthoDB" id="10253869at2759"/>